<keyword evidence="3" id="KW-1185">Reference proteome</keyword>
<keyword evidence="1" id="KW-0472">Membrane</keyword>
<feature type="transmembrane region" description="Helical" evidence="1">
    <location>
        <begin position="106"/>
        <end position="129"/>
    </location>
</feature>
<evidence type="ECO:0008006" key="4">
    <source>
        <dbReference type="Google" id="ProtNLM"/>
    </source>
</evidence>
<reference evidence="3" key="1">
    <citation type="submission" date="2016-01" db="EMBL/GenBank/DDBJ databases">
        <title>Draft genome of Chromobacterium sp. F49.</title>
        <authorList>
            <person name="Hong K.W."/>
        </authorList>
    </citation>
    <scope>NUCLEOTIDE SEQUENCE [LARGE SCALE GENOMIC DNA]</scope>
    <source>
        <strain evidence="3">CN3</strain>
    </source>
</reference>
<keyword evidence="1" id="KW-1133">Transmembrane helix</keyword>
<dbReference type="EMBL" id="LQQO01000061">
    <property type="protein sequence ID" value="KZE08740.1"/>
    <property type="molecule type" value="Genomic_DNA"/>
</dbReference>
<gene>
    <name evidence="2" type="ORF">AVT10_07400</name>
</gene>
<keyword evidence="1" id="KW-0812">Transmembrane</keyword>
<comment type="caution">
    <text evidence="2">The sequence shown here is derived from an EMBL/GenBank/DDBJ whole genome shotgun (WGS) entry which is preliminary data.</text>
</comment>
<organism evidence="2 3">
    <name type="scientific">Sphingomonas hankookensis</name>
    <dbReference type="NCBI Taxonomy" id="563996"/>
    <lineage>
        <taxon>Bacteria</taxon>
        <taxon>Pseudomonadati</taxon>
        <taxon>Pseudomonadota</taxon>
        <taxon>Alphaproteobacteria</taxon>
        <taxon>Sphingomonadales</taxon>
        <taxon>Sphingomonadaceae</taxon>
        <taxon>Sphingomonas</taxon>
    </lineage>
</organism>
<proteinExistence type="predicted"/>
<dbReference type="Proteomes" id="UP000076609">
    <property type="component" value="Unassembled WGS sequence"/>
</dbReference>
<dbReference type="RefSeq" id="WP_066693871.1">
    <property type="nucleotide sequence ID" value="NZ_CP117025.1"/>
</dbReference>
<accession>A0ABR5Y860</accession>
<name>A0ABR5Y860_9SPHN</name>
<protein>
    <recommendedName>
        <fullName evidence="4">DUF2946 domain-containing protein</fullName>
    </recommendedName>
</protein>
<evidence type="ECO:0000313" key="2">
    <source>
        <dbReference type="EMBL" id="KZE08740.1"/>
    </source>
</evidence>
<evidence type="ECO:0000313" key="3">
    <source>
        <dbReference type="Proteomes" id="UP000076609"/>
    </source>
</evidence>
<evidence type="ECO:0000256" key="1">
    <source>
        <dbReference type="SAM" id="Phobius"/>
    </source>
</evidence>
<sequence length="145" mass="14905">MAILRRLILTHKAAALLAIAIALAMKAIVPAGFMPMLVEGRVVIALCPGSSPAVTMAHPAAMAYHEMTAVQHGGHSKPDTPQHDNKPQPCAFAGLTALSLAGADPVVLAGAIAFVLALGLQIVVALPTIRPARLRPPLRGPPVIA</sequence>